<dbReference type="Gene3D" id="3.30.450.350">
    <property type="entry name" value="CHASE domain"/>
    <property type="match status" value="1"/>
</dbReference>
<keyword evidence="10 14" id="KW-1133">Transmembrane helix</keyword>
<feature type="coiled-coil region" evidence="13">
    <location>
        <begin position="604"/>
        <end position="649"/>
    </location>
</feature>
<evidence type="ECO:0000256" key="11">
    <source>
        <dbReference type="ARBA" id="ARBA00023012"/>
    </source>
</evidence>
<feature type="domain" description="PAC" evidence="17">
    <location>
        <begin position="558"/>
        <end position="613"/>
    </location>
</feature>
<dbReference type="EMBL" id="JAQQXT010000010">
    <property type="protein sequence ID" value="MDC8773238.1"/>
    <property type="molecule type" value="Genomic_DNA"/>
</dbReference>
<comment type="caution">
    <text evidence="19">The sequence shown here is derived from an EMBL/GenBank/DDBJ whole genome shotgun (WGS) entry which is preliminary data.</text>
</comment>
<evidence type="ECO:0000256" key="7">
    <source>
        <dbReference type="ARBA" id="ARBA00022741"/>
    </source>
</evidence>
<dbReference type="Gene3D" id="3.30.565.10">
    <property type="entry name" value="Histidine kinase-like ATPase, C-terminal domain"/>
    <property type="match status" value="1"/>
</dbReference>
<keyword evidence="9" id="KW-0067">ATP-binding</keyword>
<evidence type="ECO:0000256" key="10">
    <source>
        <dbReference type="ARBA" id="ARBA00022989"/>
    </source>
</evidence>
<dbReference type="SUPFAM" id="SSF55874">
    <property type="entry name" value="ATPase domain of HSP90 chaperone/DNA topoisomerase II/histidine kinase"/>
    <property type="match status" value="1"/>
</dbReference>
<reference evidence="19 20" key="1">
    <citation type="submission" date="2022-10" db="EMBL/GenBank/DDBJ databases">
        <title>Paucibacter sp. hw1 Genome sequencing.</title>
        <authorList>
            <person name="Park S."/>
        </authorList>
    </citation>
    <scope>NUCLEOTIDE SEQUENCE [LARGE SCALE GENOMIC DNA]</scope>
    <source>
        <strain evidence="20">hw1</strain>
    </source>
</reference>
<evidence type="ECO:0000256" key="6">
    <source>
        <dbReference type="ARBA" id="ARBA00022692"/>
    </source>
</evidence>
<dbReference type="CDD" id="cd00130">
    <property type="entry name" value="PAS"/>
    <property type="match status" value="1"/>
</dbReference>
<keyword evidence="6 14" id="KW-0812">Transmembrane</keyword>
<accession>A0ABT5KH44</accession>
<evidence type="ECO:0000256" key="5">
    <source>
        <dbReference type="ARBA" id="ARBA00022679"/>
    </source>
</evidence>
<name>A0ABT5KH44_9BURK</name>
<keyword evidence="4" id="KW-0597">Phosphoprotein</keyword>
<dbReference type="SMART" id="SM00091">
    <property type="entry name" value="PAS"/>
    <property type="match status" value="2"/>
</dbReference>
<keyword evidence="8" id="KW-0418">Kinase</keyword>
<dbReference type="EC" id="2.7.13.3" evidence="3"/>
<dbReference type="InterPro" id="IPR001610">
    <property type="entry name" value="PAC"/>
</dbReference>
<feature type="domain" description="PAC" evidence="17">
    <location>
        <begin position="413"/>
        <end position="465"/>
    </location>
</feature>
<feature type="domain" description="Histidine kinase" evidence="15">
    <location>
        <begin position="658"/>
        <end position="891"/>
    </location>
</feature>
<evidence type="ECO:0000256" key="8">
    <source>
        <dbReference type="ARBA" id="ARBA00022777"/>
    </source>
</evidence>
<keyword evidence="20" id="KW-1185">Reference proteome</keyword>
<dbReference type="Gene3D" id="1.10.287.130">
    <property type="match status" value="1"/>
</dbReference>
<dbReference type="Pfam" id="PF03924">
    <property type="entry name" value="CHASE"/>
    <property type="match status" value="1"/>
</dbReference>
<dbReference type="PROSITE" id="PS50113">
    <property type="entry name" value="PAC"/>
    <property type="match status" value="2"/>
</dbReference>
<comment type="catalytic activity">
    <reaction evidence="1">
        <text>ATP + protein L-histidine = ADP + protein N-phospho-L-histidine.</text>
        <dbReference type="EC" id="2.7.13.3"/>
    </reaction>
</comment>
<dbReference type="InterPro" id="IPR000700">
    <property type="entry name" value="PAS-assoc_C"/>
</dbReference>
<evidence type="ECO:0000259" key="15">
    <source>
        <dbReference type="PROSITE" id="PS50109"/>
    </source>
</evidence>
<evidence type="ECO:0000313" key="20">
    <source>
        <dbReference type="Proteomes" id="UP001221189"/>
    </source>
</evidence>
<evidence type="ECO:0000256" key="12">
    <source>
        <dbReference type="ARBA" id="ARBA00023136"/>
    </source>
</evidence>
<dbReference type="SMART" id="SM00086">
    <property type="entry name" value="PAC"/>
    <property type="match status" value="2"/>
</dbReference>
<evidence type="ECO:0000256" key="3">
    <source>
        <dbReference type="ARBA" id="ARBA00012438"/>
    </source>
</evidence>
<evidence type="ECO:0000256" key="14">
    <source>
        <dbReference type="SAM" id="Phobius"/>
    </source>
</evidence>
<feature type="transmembrane region" description="Helical" evidence="14">
    <location>
        <begin position="25"/>
        <end position="47"/>
    </location>
</feature>
<dbReference type="CDD" id="cd00082">
    <property type="entry name" value="HisKA"/>
    <property type="match status" value="1"/>
</dbReference>
<gene>
    <name evidence="19" type="ORF">PRZ03_16745</name>
</gene>
<dbReference type="Gene3D" id="3.30.450.20">
    <property type="entry name" value="PAS domain"/>
    <property type="match status" value="2"/>
</dbReference>
<dbReference type="InterPro" id="IPR000014">
    <property type="entry name" value="PAS"/>
</dbReference>
<feature type="transmembrane region" description="Helical" evidence="14">
    <location>
        <begin position="292"/>
        <end position="311"/>
    </location>
</feature>
<evidence type="ECO:0000259" key="17">
    <source>
        <dbReference type="PROSITE" id="PS50113"/>
    </source>
</evidence>
<dbReference type="PANTHER" id="PTHR43065:SF47">
    <property type="match status" value="1"/>
</dbReference>
<dbReference type="PRINTS" id="PR00344">
    <property type="entry name" value="BCTRLSENSOR"/>
</dbReference>
<dbReference type="InterPro" id="IPR003661">
    <property type="entry name" value="HisK_dim/P_dom"/>
</dbReference>
<evidence type="ECO:0000256" key="9">
    <source>
        <dbReference type="ARBA" id="ARBA00022840"/>
    </source>
</evidence>
<comment type="subcellular location">
    <subcellularLocation>
        <location evidence="2">Membrane</location>
    </subcellularLocation>
</comment>
<dbReference type="InterPro" id="IPR005467">
    <property type="entry name" value="His_kinase_dom"/>
</dbReference>
<sequence length="896" mass="97722">MSQSQLPPPADRPESSRIALIRRGLAYWPALLAALGGLGLSFVLLWARQTQQLANEQAQLNSELSAIRTRLEAVAQATFSPTVGLEAMIQLDGGISNARFEALNRRVVKLLPQVRSIVAAPDDVAHYVYPLQGNEAVLNLRYREVPLQYAQIQQARALGQPLLVGPVKLVQGGQGIIQRTPVFLPATGSSADAGTGSDQSAGRYWGVISVVADLDLFMRAAGLNDHASLRLAVFQLQADRLTIRAPIWGDPALATMPTAVHQSVQLPGATWSISAAPGATQDWRAKAYGLEFFASLLGSAALSGVAALAVYRRRMLLQQNRMLAQQIEQSLRTQTDLEAAQSRFKSLTELSADWVWEQDENFLFTFTSRSTEEATQVGSPQLLGLKRWESPALAPGTDWSGHIASVERHQPFRNFEYAQYAEDGTLRYVSISGRAFFDAQGRFKGYRGTGRNITESKLAERELRESKAALTLALDRLQAVLNAAQEFSIIATDLEGRVSLFNRGAEHMLGYTQAEMVGLSPARLHLASEVMARGAELSASLGRPIQGFDVFVEVARSSGSETRVWTYVRQDGSHLEVSLTVSLVRSQTGEPSGFLGIARDITAQRQAQRQLADLNAELESRVESRTAELKQAQAVLSQAKEELLRSEKMAALGSLVAGIAHELNTPLGNCLTTASTLEELTAQIRRSFEHGQMRRSVLEAYLNDAQTASSIMLRSMATANELVAHFKQISVDQTSAQRRRFSLQSVVEDVLSLLRTQLRKAGVEVKVELSLTQELDSFPGPLGQVLTNLILNANLHAFEARPSGACIHIRAVAVDERSFTLTVEDNGCGMRAEVQRRAFDPFFTTKMGSGGTGLGLNIVYNIVTGILGGQIELHSEPGMGSRFVLRLPFVAPFVAP</sequence>
<protein>
    <recommendedName>
        <fullName evidence="3">histidine kinase</fullName>
        <ecNumber evidence="3">2.7.13.3</ecNumber>
    </recommendedName>
</protein>
<dbReference type="SUPFAM" id="SSF55785">
    <property type="entry name" value="PYP-like sensor domain (PAS domain)"/>
    <property type="match status" value="2"/>
</dbReference>
<keyword evidence="11" id="KW-0902">Two-component regulatory system</keyword>
<dbReference type="Proteomes" id="UP001221189">
    <property type="component" value="Unassembled WGS sequence"/>
</dbReference>
<dbReference type="NCBIfam" id="TIGR00229">
    <property type="entry name" value="sensory_box"/>
    <property type="match status" value="2"/>
</dbReference>
<dbReference type="InterPro" id="IPR035965">
    <property type="entry name" value="PAS-like_dom_sf"/>
</dbReference>
<dbReference type="Pfam" id="PF00989">
    <property type="entry name" value="PAS"/>
    <property type="match status" value="1"/>
</dbReference>
<dbReference type="SMART" id="SM01079">
    <property type="entry name" value="CHASE"/>
    <property type="match status" value="1"/>
</dbReference>
<keyword evidence="13" id="KW-0175">Coiled coil</keyword>
<dbReference type="SMART" id="SM00387">
    <property type="entry name" value="HATPase_c"/>
    <property type="match status" value="1"/>
</dbReference>
<keyword evidence="12 14" id="KW-0472">Membrane</keyword>
<feature type="domain" description="PAS" evidence="16">
    <location>
        <begin position="473"/>
        <end position="518"/>
    </location>
</feature>
<dbReference type="Pfam" id="PF02518">
    <property type="entry name" value="HATPase_c"/>
    <property type="match status" value="1"/>
</dbReference>
<evidence type="ECO:0000259" key="16">
    <source>
        <dbReference type="PROSITE" id="PS50112"/>
    </source>
</evidence>
<dbReference type="PROSITE" id="PS50112">
    <property type="entry name" value="PAS"/>
    <property type="match status" value="1"/>
</dbReference>
<dbReference type="InterPro" id="IPR036097">
    <property type="entry name" value="HisK_dim/P_sf"/>
</dbReference>
<dbReference type="SUPFAM" id="SSF47384">
    <property type="entry name" value="Homodimeric domain of signal transducing histidine kinase"/>
    <property type="match status" value="1"/>
</dbReference>
<dbReference type="InterPro" id="IPR006189">
    <property type="entry name" value="CHASE_dom"/>
</dbReference>
<dbReference type="Pfam" id="PF13426">
    <property type="entry name" value="PAS_9"/>
    <property type="match status" value="1"/>
</dbReference>
<keyword evidence="5" id="KW-0808">Transferase</keyword>
<dbReference type="PROSITE" id="PS50109">
    <property type="entry name" value="HIS_KIN"/>
    <property type="match status" value="1"/>
</dbReference>
<dbReference type="PROSITE" id="PS50839">
    <property type="entry name" value="CHASE"/>
    <property type="match status" value="1"/>
</dbReference>
<evidence type="ECO:0000256" key="2">
    <source>
        <dbReference type="ARBA" id="ARBA00004370"/>
    </source>
</evidence>
<dbReference type="InterPro" id="IPR042240">
    <property type="entry name" value="CHASE_sf"/>
</dbReference>
<keyword evidence="7" id="KW-0547">Nucleotide-binding</keyword>
<dbReference type="PANTHER" id="PTHR43065">
    <property type="entry name" value="SENSOR HISTIDINE KINASE"/>
    <property type="match status" value="1"/>
</dbReference>
<evidence type="ECO:0000256" key="13">
    <source>
        <dbReference type="SAM" id="Coils"/>
    </source>
</evidence>
<dbReference type="InterPro" id="IPR004358">
    <property type="entry name" value="Sig_transdc_His_kin-like_C"/>
</dbReference>
<organism evidence="19 20">
    <name type="scientific">Roseateles albus</name>
    <dbReference type="NCBI Taxonomy" id="2987525"/>
    <lineage>
        <taxon>Bacteria</taxon>
        <taxon>Pseudomonadati</taxon>
        <taxon>Pseudomonadota</taxon>
        <taxon>Betaproteobacteria</taxon>
        <taxon>Burkholderiales</taxon>
        <taxon>Sphaerotilaceae</taxon>
        <taxon>Roseateles</taxon>
    </lineage>
</organism>
<feature type="domain" description="CHASE" evidence="18">
    <location>
        <begin position="127"/>
        <end position="274"/>
    </location>
</feature>
<dbReference type="InterPro" id="IPR013767">
    <property type="entry name" value="PAS_fold"/>
</dbReference>
<evidence type="ECO:0000313" key="19">
    <source>
        <dbReference type="EMBL" id="MDC8773238.1"/>
    </source>
</evidence>
<proteinExistence type="predicted"/>
<dbReference type="InterPro" id="IPR003594">
    <property type="entry name" value="HATPase_dom"/>
</dbReference>
<evidence type="ECO:0000259" key="18">
    <source>
        <dbReference type="PROSITE" id="PS50839"/>
    </source>
</evidence>
<dbReference type="InterPro" id="IPR036890">
    <property type="entry name" value="HATPase_C_sf"/>
</dbReference>
<dbReference type="RefSeq" id="WP_273601395.1">
    <property type="nucleotide sequence ID" value="NZ_JAQQXT010000010.1"/>
</dbReference>
<evidence type="ECO:0000256" key="1">
    <source>
        <dbReference type="ARBA" id="ARBA00000085"/>
    </source>
</evidence>
<evidence type="ECO:0000256" key="4">
    <source>
        <dbReference type="ARBA" id="ARBA00022553"/>
    </source>
</evidence>